<dbReference type="Proteomes" id="UP000189701">
    <property type="component" value="Unplaced"/>
</dbReference>
<dbReference type="InterPro" id="IPR036875">
    <property type="entry name" value="Znf_CCHC_sf"/>
</dbReference>
<reference evidence="2" key="1">
    <citation type="journal article" date="2013" name="Genome Biol.">
        <title>Reference genomes and transcriptomes of Nicotiana sylvestris and Nicotiana tomentosiformis.</title>
        <authorList>
            <person name="Sierro N."/>
            <person name="Battey J.N."/>
            <person name="Ouadi S."/>
            <person name="Bovet L."/>
            <person name="Goepfert S."/>
            <person name="Bakaher N."/>
            <person name="Peitsch M.C."/>
            <person name="Ivanov N.V."/>
        </authorList>
    </citation>
    <scope>NUCLEOTIDE SEQUENCE [LARGE SCALE GENOMIC DNA]</scope>
</reference>
<accession>A0A1U7VWK8</accession>
<gene>
    <name evidence="3" type="primary">LOC104222633</name>
</gene>
<feature type="region of interest" description="Disordered" evidence="1">
    <location>
        <begin position="1"/>
        <end position="95"/>
    </location>
</feature>
<dbReference type="GO" id="GO:0003676">
    <property type="term" value="F:nucleic acid binding"/>
    <property type="evidence" value="ECO:0007669"/>
    <property type="project" value="InterPro"/>
</dbReference>
<keyword evidence="2" id="KW-1185">Reference proteome</keyword>
<evidence type="ECO:0000256" key="1">
    <source>
        <dbReference type="SAM" id="MobiDB-lite"/>
    </source>
</evidence>
<dbReference type="GO" id="GO:0008270">
    <property type="term" value="F:zinc ion binding"/>
    <property type="evidence" value="ECO:0007669"/>
    <property type="project" value="InterPro"/>
</dbReference>
<reference evidence="3" key="2">
    <citation type="submission" date="2025-08" db="UniProtKB">
        <authorList>
            <consortium name="RefSeq"/>
        </authorList>
    </citation>
    <scope>IDENTIFICATION</scope>
    <source>
        <tissue evidence="3">Leaf</tissue>
    </source>
</reference>
<proteinExistence type="predicted"/>
<name>A0A1U7VWK8_NICSY</name>
<evidence type="ECO:0000313" key="2">
    <source>
        <dbReference type="Proteomes" id="UP000189701"/>
    </source>
</evidence>
<dbReference type="SUPFAM" id="SSF57756">
    <property type="entry name" value="Retrovirus zinc finger-like domains"/>
    <property type="match status" value="1"/>
</dbReference>
<feature type="compositionally biased region" description="Low complexity" evidence="1">
    <location>
        <begin position="62"/>
        <end position="84"/>
    </location>
</feature>
<feature type="compositionally biased region" description="Basic and acidic residues" evidence="1">
    <location>
        <begin position="1"/>
        <end position="18"/>
    </location>
</feature>
<protein>
    <submittedName>
        <fullName evidence="3">Uncharacterized protein LOC104222633 isoform X1</fullName>
    </submittedName>
</protein>
<feature type="compositionally biased region" description="Basic residues" evidence="1">
    <location>
        <begin position="19"/>
        <end position="28"/>
    </location>
</feature>
<evidence type="ECO:0000313" key="3">
    <source>
        <dbReference type="RefSeq" id="XP_009772177.1"/>
    </source>
</evidence>
<dbReference type="AlphaFoldDB" id="A0A1U7VWK8"/>
<sequence length="113" mass="12317">MPDRPKKNRKRAQDEPTKKFGKRSRKRTPMTCSNCKTIGHNKKGCPILKGQGSGTTGTSNDGATQSSQAAQTTTQQSGPTSDSGTARDRNTQPSVFQVHLVEKEIGYILLLQK</sequence>
<dbReference type="RefSeq" id="XP_009772177.1">
    <property type="nucleotide sequence ID" value="XM_009773875.1"/>
</dbReference>
<organism evidence="2 3">
    <name type="scientific">Nicotiana sylvestris</name>
    <name type="common">Wood tobacco</name>
    <name type="synonym">South American tobacco</name>
    <dbReference type="NCBI Taxonomy" id="4096"/>
    <lineage>
        <taxon>Eukaryota</taxon>
        <taxon>Viridiplantae</taxon>
        <taxon>Streptophyta</taxon>
        <taxon>Embryophyta</taxon>
        <taxon>Tracheophyta</taxon>
        <taxon>Spermatophyta</taxon>
        <taxon>Magnoliopsida</taxon>
        <taxon>eudicotyledons</taxon>
        <taxon>Gunneridae</taxon>
        <taxon>Pentapetalae</taxon>
        <taxon>asterids</taxon>
        <taxon>lamiids</taxon>
        <taxon>Solanales</taxon>
        <taxon>Solanaceae</taxon>
        <taxon>Nicotianoideae</taxon>
        <taxon>Nicotianeae</taxon>
        <taxon>Nicotiana</taxon>
    </lineage>
</organism>